<evidence type="ECO:0000313" key="1">
    <source>
        <dbReference type="EMBL" id="TQE09650.1"/>
    </source>
</evidence>
<protein>
    <submittedName>
        <fullName evidence="1">Uncharacterized protein</fullName>
    </submittedName>
</protein>
<accession>A0A540NGJ7</accession>
<keyword evidence="2" id="KW-1185">Reference proteome</keyword>
<evidence type="ECO:0000313" key="2">
    <source>
        <dbReference type="Proteomes" id="UP000315295"/>
    </source>
</evidence>
<name>A0A540NGJ7_MALBA</name>
<dbReference type="AlphaFoldDB" id="A0A540NGJ7"/>
<sequence length="168" mass="19293">MVKQTSNKPNFAVPQALQSPRRRVLGVSANNNAKVHHSRCSFPYIFLLSTFYFLNPNLNCRTHVFLLAQTPKQQQPATPTSIPKLPSSATPLKQAVYNRALGSLYEFVNMLKSDLMAIVIILGEYFQRIHWLSLQNAIHREMQRVLLYTVLWYNLTKLNHNVCSIIHS</sequence>
<proteinExistence type="predicted"/>
<dbReference type="EMBL" id="VIEB01000054">
    <property type="protein sequence ID" value="TQE09650.1"/>
    <property type="molecule type" value="Genomic_DNA"/>
</dbReference>
<reference evidence="1 2" key="1">
    <citation type="journal article" date="2019" name="G3 (Bethesda)">
        <title>Sequencing of a Wild Apple (Malus baccata) Genome Unravels the Differences Between Cultivated and Wild Apple Species Regarding Disease Resistance and Cold Tolerance.</title>
        <authorList>
            <person name="Chen X."/>
        </authorList>
    </citation>
    <scope>NUCLEOTIDE SEQUENCE [LARGE SCALE GENOMIC DNA]</scope>
    <source>
        <strain evidence="2">cv. Shandingzi</strain>
        <tissue evidence="1">Leaves</tissue>
    </source>
</reference>
<dbReference type="Proteomes" id="UP000315295">
    <property type="component" value="Unassembled WGS sequence"/>
</dbReference>
<gene>
    <name evidence="1" type="ORF">C1H46_004743</name>
</gene>
<organism evidence="1 2">
    <name type="scientific">Malus baccata</name>
    <name type="common">Siberian crab apple</name>
    <name type="synonym">Pyrus baccata</name>
    <dbReference type="NCBI Taxonomy" id="106549"/>
    <lineage>
        <taxon>Eukaryota</taxon>
        <taxon>Viridiplantae</taxon>
        <taxon>Streptophyta</taxon>
        <taxon>Embryophyta</taxon>
        <taxon>Tracheophyta</taxon>
        <taxon>Spermatophyta</taxon>
        <taxon>Magnoliopsida</taxon>
        <taxon>eudicotyledons</taxon>
        <taxon>Gunneridae</taxon>
        <taxon>Pentapetalae</taxon>
        <taxon>rosids</taxon>
        <taxon>fabids</taxon>
        <taxon>Rosales</taxon>
        <taxon>Rosaceae</taxon>
        <taxon>Amygdaloideae</taxon>
        <taxon>Maleae</taxon>
        <taxon>Malus</taxon>
    </lineage>
</organism>
<comment type="caution">
    <text evidence="1">The sequence shown here is derived from an EMBL/GenBank/DDBJ whole genome shotgun (WGS) entry which is preliminary data.</text>
</comment>